<protein>
    <submittedName>
        <fullName evidence="6">Crp/Fnr family transcriptional regulator</fullName>
    </submittedName>
</protein>
<dbReference type="InterPro" id="IPR014710">
    <property type="entry name" value="RmlC-like_jellyroll"/>
</dbReference>
<proteinExistence type="predicted"/>
<keyword evidence="3" id="KW-0804">Transcription</keyword>
<feature type="domain" description="Cyclic nucleotide-binding" evidence="4">
    <location>
        <begin position="17"/>
        <end position="119"/>
    </location>
</feature>
<evidence type="ECO:0000256" key="2">
    <source>
        <dbReference type="ARBA" id="ARBA00023125"/>
    </source>
</evidence>
<dbReference type="EMBL" id="BONQ01000015">
    <property type="protein sequence ID" value="GIG42633.1"/>
    <property type="molecule type" value="Genomic_DNA"/>
</dbReference>
<dbReference type="Pfam" id="PF13545">
    <property type="entry name" value="HTH_Crp_2"/>
    <property type="match status" value="1"/>
</dbReference>
<dbReference type="InterPro" id="IPR036390">
    <property type="entry name" value="WH_DNA-bd_sf"/>
</dbReference>
<evidence type="ECO:0000256" key="1">
    <source>
        <dbReference type="ARBA" id="ARBA00023015"/>
    </source>
</evidence>
<dbReference type="SMART" id="SM00100">
    <property type="entry name" value="cNMP"/>
    <property type="match status" value="1"/>
</dbReference>
<dbReference type="CDD" id="cd00038">
    <property type="entry name" value="CAP_ED"/>
    <property type="match status" value="1"/>
</dbReference>
<dbReference type="SUPFAM" id="SSF46785">
    <property type="entry name" value="Winged helix' DNA-binding domain"/>
    <property type="match status" value="1"/>
</dbReference>
<gene>
    <name evidence="6" type="ORF">Dsi01nite_006740</name>
</gene>
<keyword evidence="7" id="KW-1185">Reference proteome</keyword>
<evidence type="ECO:0000313" key="6">
    <source>
        <dbReference type="EMBL" id="GIG42633.1"/>
    </source>
</evidence>
<feature type="domain" description="HTH crp-type" evidence="5">
    <location>
        <begin position="150"/>
        <end position="224"/>
    </location>
</feature>
<dbReference type="PANTHER" id="PTHR24567">
    <property type="entry name" value="CRP FAMILY TRANSCRIPTIONAL REGULATORY PROTEIN"/>
    <property type="match status" value="1"/>
</dbReference>
<dbReference type="PROSITE" id="PS50042">
    <property type="entry name" value="CNMP_BINDING_3"/>
    <property type="match status" value="1"/>
</dbReference>
<keyword evidence="2" id="KW-0238">DNA-binding</keyword>
<dbReference type="GO" id="GO:0003677">
    <property type="term" value="F:DNA binding"/>
    <property type="evidence" value="ECO:0007669"/>
    <property type="project" value="UniProtKB-KW"/>
</dbReference>
<dbReference type="GO" id="GO:0005829">
    <property type="term" value="C:cytosol"/>
    <property type="evidence" value="ECO:0007669"/>
    <property type="project" value="TreeGrafter"/>
</dbReference>
<dbReference type="InterPro" id="IPR000595">
    <property type="entry name" value="cNMP-bd_dom"/>
</dbReference>
<evidence type="ECO:0000259" key="4">
    <source>
        <dbReference type="PROSITE" id="PS50042"/>
    </source>
</evidence>
<keyword evidence="1" id="KW-0805">Transcription regulation</keyword>
<dbReference type="InterPro" id="IPR036388">
    <property type="entry name" value="WH-like_DNA-bd_sf"/>
</dbReference>
<evidence type="ECO:0000256" key="3">
    <source>
        <dbReference type="ARBA" id="ARBA00023163"/>
    </source>
</evidence>
<organism evidence="6 7">
    <name type="scientific">Dactylosporangium siamense</name>
    <dbReference type="NCBI Taxonomy" id="685454"/>
    <lineage>
        <taxon>Bacteria</taxon>
        <taxon>Bacillati</taxon>
        <taxon>Actinomycetota</taxon>
        <taxon>Actinomycetes</taxon>
        <taxon>Micromonosporales</taxon>
        <taxon>Micromonosporaceae</taxon>
        <taxon>Dactylosporangium</taxon>
    </lineage>
</organism>
<reference evidence="6" key="1">
    <citation type="submission" date="2021-01" db="EMBL/GenBank/DDBJ databases">
        <title>Whole genome shotgun sequence of Dactylosporangium siamense NBRC 106093.</title>
        <authorList>
            <person name="Komaki H."/>
            <person name="Tamura T."/>
        </authorList>
    </citation>
    <scope>NUCLEOTIDE SEQUENCE</scope>
    <source>
        <strain evidence="6">NBRC 106093</strain>
    </source>
</reference>
<dbReference type="PROSITE" id="PS51063">
    <property type="entry name" value="HTH_CRP_2"/>
    <property type="match status" value="1"/>
</dbReference>
<accession>A0A919PIM4</accession>
<dbReference type="GO" id="GO:0003700">
    <property type="term" value="F:DNA-binding transcription factor activity"/>
    <property type="evidence" value="ECO:0007669"/>
    <property type="project" value="TreeGrafter"/>
</dbReference>
<dbReference type="InterPro" id="IPR012318">
    <property type="entry name" value="HTH_CRP"/>
</dbReference>
<name>A0A919PIM4_9ACTN</name>
<comment type="caution">
    <text evidence="6">The sequence shown here is derived from an EMBL/GenBank/DDBJ whole genome shotgun (WGS) entry which is preliminary data.</text>
</comment>
<evidence type="ECO:0000259" key="5">
    <source>
        <dbReference type="PROSITE" id="PS51063"/>
    </source>
</evidence>
<dbReference type="InterPro" id="IPR050397">
    <property type="entry name" value="Env_Response_Regulators"/>
</dbReference>
<dbReference type="Gene3D" id="1.10.10.10">
    <property type="entry name" value="Winged helix-like DNA-binding domain superfamily/Winged helix DNA-binding domain"/>
    <property type="match status" value="1"/>
</dbReference>
<dbReference type="RefSeq" id="WP_203844516.1">
    <property type="nucleotide sequence ID" value="NZ_BAAAVW010000002.1"/>
</dbReference>
<dbReference type="Gene3D" id="2.60.120.10">
    <property type="entry name" value="Jelly Rolls"/>
    <property type="match status" value="1"/>
</dbReference>
<evidence type="ECO:0000313" key="7">
    <source>
        <dbReference type="Proteomes" id="UP000660611"/>
    </source>
</evidence>
<sequence length="235" mass="25453">MQQGRQRPFPTWAQETFLGGLPPAVARELLRLSVQRALRPGQVMIREGGDDTHVELIVSGFAKVTTSVDGIENLLNIRLPGDLVGEIGALTPVPRTATVTACGRVIAGVIPRVTFEDFLRRHPAAALRVTATVAGQLRWANRRRIDFAVYPADVRLARLLVEIAEVCGRPAAQGGVEIGVPLSQPELATMIAVSQATVHKAIHELRGRGLLSTGYRRMTIRDIAELRRIAQPGGA</sequence>
<dbReference type="Pfam" id="PF00027">
    <property type="entry name" value="cNMP_binding"/>
    <property type="match status" value="1"/>
</dbReference>
<dbReference type="AlphaFoldDB" id="A0A919PIM4"/>
<dbReference type="SUPFAM" id="SSF51206">
    <property type="entry name" value="cAMP-binding domain-like"/>
    <property type="match status" value="1"/>
</dbReference>
<dbReference type="Proteomes" id="UP000660611">
    <property type="component" value="Unassembled WGS sequence"/>
</dbReference>
<dbReference type="InterPro" id="IPR018490">
    <property type="entry name" value="cNMP-bd_dom_sf"/>
</dbReference>
<dbReference type="PANTHER" id="PTHR24567:SF74">
    <property type="entry name" value="HTH-TYPE TRANSCRIPTIONAL REGULATOR ARCR"/>
    <property type="match status" value="1"/>
</dbReference>